<evidence type="ECO:0000313" key="3">
    <source>
        <dbReference type="Proteomes" id="UP001066276"/>
    </source>
</evidence>
<organism evidence="2 3">
    <name type="scientific">Pleurodeles waltl</name>
    <name type="common">Iberian ribbed newt</name>
    <dbReference type="NCBI Taxonomy" id="8319"/>
    <lineage>
        <taxon>Eukaryota</taxon>
        <taxon>Metazoa</taxon>
        <taxon>Chordata</taxon>
        <taxon>Craniata</taxon>
        <taxon>Vertebrata</taxon>
        <taxon>Euteleostomi</taxon>
        <taxon>Amphibia</taxon>
        <taxon>Batrachia</taxon>
        <taxon>Caudata</taxon>
        <taxon>Salamandroidea</taxon>
        <taxon>Salamandridae</taxon>
        <taxon>Pleurodelinae</taxon>
        <taxon>Pleurodeles</taxon>
    </lineage>
</organism>
<evidence type="ECO:0000313" key="2">
    <source>
        <dbReference type="EMBL" id="KAJ1104096.1"/>
    </source>
</evidence>
<reference evidence="2" key="1">
    <citation type="journal article" date="2022" name="bioRxiv">
        <title>Sequencing and chromosome-scale assembly of the giantPleurodeles waltlgenome.</title>
        <authorList>
            <person name="Brown T."/>
            <person name="Elewa A."/>
            <person name="Iarovenko S."/>
            <person name="Subramanian E."/>
            <person name="Araus A.J."/>
            <person name="Petzold A."/>
            <person name="Susuki M."/>
            <person name="Suzuki K.-i.T."/>
            <person name="Hayashi T."/>
            <person name="Toyoda A."/>
            <person name="Oliveira C."/>
            <person name="Osipova E."/>
            <person name="Leigh N.D."/>
            <person name="Simon A."/>
            <person name="Yun M.H."/>
        </authorList>
    </citation>
    <scope>NUCLEOTIDE SEQUENCE</scope>
    <source>
        <strain evidence="2">20211129_DDA</strain>
        <tissue evidence="2">Liver</tissue>
    </source>
</reference>
<accession>A0AAV7ML45</accession>
<dbReference type="Proteomes" id="UP001066276">
    <property type="component" value="Chromosome 9"/>
</dbReference>
<feature type="region of interest" description="Disordered" evidence="1">
    <location>
        <begin position="70"/>
        <end position="94"/>
    </location>
</feature>
<proteinExistence type="predicted"/>
<evidence type="ECO:0000256" key="1">
    <source>
        <dbReference type="SAM" id="MobiDB-lite"/>
    </source>
</evidence>
<dbReference type="EMBL" id="JANPWB010000013">
    <property type="protein sequence ID" value="KAJ1104096.1"/>
    <property type="molecule type" value="Genomic_DNA"/>
</dbReference>
<name>A0AAV7ML45_PLEWA</name>
<comment type="caution">
    <text evidence="2">The sequence shown here is derived from an EMBL/GenBank/DDBJ whole genome shotgun (WGS) entry which is preliminary data.</text>
</comment>
<protein>
    <submittedName>
        <fullName evidence="2">Uncharacterized protein</fullName>
    </submittedName>
</protein>
<keyword evidence="3" id="KW-1185">Reference proteome</keyword>
<gene>
    <name evidence="2" type="ORF">NDU88_001511</name>
</gene>
<sequence length="94" mass="10552">MSTGIVLTSRYGRDEQGRDELIEVNIPKEVTFFTLAETEIALGQMKREKTPGPVRGIFIYRIQKREAGKQLSMGASGQEQEYLAPESISDMEKA</sequence>
<dbReference type="AlphaFoldDB" id="A0AAV7ML45"/>